<feature type="transmembrane region" description="Helical" evidence="1">
    <location>
        <begin position="91"/>
        <end position="117"/>
    </location>
</feature>
<accession>A0A160PLG0</accession>
<proteinExistence type="predicted"/>
<keyword evidence="3" id="KW-1185">Reference proteome</keyword>
<dbReference type="AlphaFoldDB" id="A0A160PLG0"/>
<sequence length="156" mass="17412">MSREWEGAQGFQSFSLSLAFWGIPQKARVTDSPQDELPDGGTDLVILRVTSTNERMRKAVIFLLFLLGLVVGFFLRYSLVSLESVLEQKMLWLLGFFINQMILLSVVVGAAIVLYHFRRGYYAVRALGWGVWAGFLVSSLFFMALILAVALGGLTP</sequence>
<evidence type="ECO:0000313" key="3">
    <source>
        <dbReference type="Proteomes" id="UP000218244"/>
    </source>
</evidence>
<protein>
    <submittedName>
        <fullName evidence="2">Uncharacterized protein</fullName>
    </submittedName>
</protein>
<reference evidence="2 3" key="1">
    <citation type="submission" date="2016-02" db="EMBL/GenBank/DDBJ databases">
        <title>Corynebacterium glutamicum N24 whole genome sequencing project.</title>
        <authorList>
            <person name="Matsutani M."/>
            <person name="Nangtapong N."/>
            <person name="Yakushi T."/>
            <person name="Matsushita K."/>
        </authorList>
    </citation>
    <scope>NUCLEOTIDE SEQUENCE [LARGE SCALE GENOMIC DNA]</scope>
    <source>
        <strain evidence="2 3">N24</strain>
    </source>
</reference>
<dbReference type="Proteomes" id="UP000218244">
    <property type="component" value="Chromosome"/>
</dbReference>
<feature type="transmembrane region" description="Helical" evidence="1">
    <location>
        <begin position="129"/>
        <end position="154"/>
    </location>
</feature>
<dbReference type="KEGG" id="csur:N24_0217"/>
<keyword evidence="1" id="KW-0472">Membrane</keyword>
<dbReference type="RefSeq" id="WP_231910793.1">
    <property type="nucleotide sequence ID" value="NZ_AP017369.1"/>
</dbReference>
<organism evidence="2 3">
    <name type="scientific">Corynebacterium suranareeae</name>
    <dbReference type="NCBI Taxonomy" id="2506452"/>
    <lineage>
        <taxon>Bacteria</taxon>
        <taxon>Bacillati</taxon>
        <taxon>Actinomycetota</taxon>
        <taxon>Actinomycetes</taxon>
        <taxon>Mycobacteriales</taxon>
        <taxon>Corynebacteriaceae</taxon>
        <taxon>Corynebacterium</taxon>
    </lineage>
</organism>
<keyword evidence="1" id="KW-0812">Transmembrane</keyword>
<name>A0A160PLG0_9CORY</name>
<keyword evidence="1" id="KW-1133">Transmembrane helix</keyword>
<evidence type="ECO:0000313" key="2">
    <source>
        <dbReference type="EMBL" id="BAU94479.1"/>
    </source>
</evidence>
<gene>
    <name evidence="2" type="ORF">N24_0217</name>
</gene>
<dbReference type="EMBL" id="AP017369">
    <property type="protein sequence ID" value="BAU94479.1"/>
    <property type="molecule type" value="Genomic_DNA"/>
</dbReference>
<evidence type="ECO:0000256" key="1">
    <source>
        <dbReference type="SAM" id="Phobius"/>
    </source>
</evidence>
<feature type="transmembrane region" description="Helical" evidence="1">
    <location>
        <begin position="59"/>
        <end position="79"/>
    </location>
</feature>